<reference evidence="3 4" key="1">
    <citation type="submission" date="2016-12" db="EMBL/GenBank/DDBJ databases">
        <title>Genomic Comparison of strains in the 'Actinomyces naeslundii' Group.</title>
        <authorList>
            <person name="Mughal S.R."/>
            <person name="Do T."/>
            <person name="Gilbert S.C."/>
            <person name="Witherden E.A."/>
            <person name="Didelot X."/>
            <person name="Beighton D."/>
        </authorList>
    </citation>
    <scope>NUCLEOTIDE SEQUENCE [LARGE SCALE GENOMIC DNA]</scope>
    <source>
        <strain evidence="3 4">CCUG 33920</strain>
    </source>
</reference>
<dbReference type="GO" id="GO:0004190">
    <property type="term" value="F:aspartic-type endopeptidase activity"/>
    <property type="evidence" value="ECO:0007669"/>
    <property type="project" value="InterPro"/>
</dbReference>
<evidence type="ECO:0000256" key="1">
    <source>
        <dbReference type="SAM" id="Phobius"/>
    </source>
</evidence>
<accession>A0A1Q8V574</accession>
<protein>
    <submittedName>
        <fullName evidence="3">Peptidase</fullName>
    </submittedName>
</protein>
<dbReference type="Proteomes" id="UP000186857">
    <property type="component" value="Unassembled WGS sequence"/>
</dbReference>
<sequence length="251" mass="25566">MVVSIPALLVATVVGCAVIAVVARPVSTFARRYVSDLERAEAPTASSSPGGITTEPGTFRAQWLLAPTSQGVLTTILCGVTLMRGMVGDAWGEVIVALPLVALLGAACSVDAVCHRLPNRILGPAALWTGAATTTLVLLNVVTGTPLSEAGWALLRSVLCAVSAGVIVGAMALLPGSGMGLGDAKLCAVLGLWLGYFGGTYTAMGIILGFFIGGLVAIALMISRLASRKTLIAFGPYLSLGGWLAWMLAVA</sequence>
<feature type="transmembrane region" description="Helical" evidence="1">
    <location>
        <begin position="94"/>
        <end position="113"/>
    </location>
</feature>
<evidence type="ECO:0000313" key="3">
    <source>
        <dbReference type="EMBL" id="OLO43255.1"/>
    </source>
</evidence>
<evidence type="ECO:0000313" key="4">
    <source>
        <dbReference type="Proteomes" id="UP000186857"/>
    </source>
</evidence>
<feature type="transmembrane region" description="Helical" evidence="1">
    <location>
        <begin position="154"/>
        <end position="174"/>
    </location>
</feature>
<dbReference type="EMBL" id="MSKJ01000029">
    <property type="protein sequence ID" value="OLO43255.1"/>
    <property type="molecule type" value="Genomic_DNA"/>
</dbReference>
<dbReference type="Pfam" id="PF01478">
    <property type="entry name" value="Peptidase_A24"/>
    <property type="match status" value="1"/>
</dbReference>
<feature type="transmembrane region" description="Helical" evidence="1">
    <location>
        <begin position="125"/>
        <end position="142"/>
    </location>
</feature>
<dbReference type="Gene3D" id="1.20.120.1220">
    <property type="match status" value="1"/>
</dbReference>
<feature type="transmembrane region" description="Helical" evidence="1">
    <location>
        <begin position="231"/>
        <end position="249"/>
    </location>
</feature>
<gene>
    <name evidence="3" type="ORF">BKH29_11255</name>
</gene>
<feature type="transmembrane region" description="Helical" evidence="1">
    <location>
        <begin position="194"/>
        <end position="219"/>
    </location>
</feature>
<comment type="caution">
    <text evidence="3">The sequence shown here is derived from an EMBL/GenBank/DDBJ whole genome shotgun (WGS) entry which is preliminary data.</text>
</comment>
<name>A0A1Q8V574_9ACTO</name>
<dbReference type="InterPro" id="IPR000045">
    <property type="entry name" value="Prepilin_IV_endopep_pep"/>
</dbReference>
<keyword evidence="1" id="KW-0812">Transmembrane</keyword>
<dbReference type="GO" id="GO:0016020">
    <property type="term" value="C:membrane"/>
    <property type="evidence" value="ECO:0007669"/>
    <property type="project" value="InterPro"/>
</dbReference>
<organism evidence="3 4">
    <name type="scientific">Actinomyces oris</name>
    <dbReference type="NCBI Taxonomy" id="544580"/>
    <lineage>
        <taxon>Bacteria</taxon>
        <taxon>Bacillati</taxon>
        <taxon>Actinomycetota</taxon>
        <taxon>Actinomycetes</taxon>
        <taxon>Actinomycetales</taxon>
        <taxon>Actinomycetaceae</taxon>
        <taxon>Actinomyces</taxon>
    </lineage>
</organism>
<proteinExistence type="predicted"/>
<feature type="domain" description="Prepilin type IV endopeptidase peptidase" evidence="2">
    <location>
        <begin position="100"/>
        <end position="218"/>
    </location>
</feature>
<keyword evidence="1" id="KW-1133">Transmembrane helix</keyword>
<evidence type="ECO:0000259" key="2">
    <source>
        <dbReference type="Pfam" id="PF01478"/>
    </source>
</evidence>
<dbReference type="AlphaFoldDB" id="A0A1Q8V574"/>
<dbReference type="OrthoDB" id="3253718at2"/>
<keyword evidence="1" id="KW-0472">Membrane</keyword>